<sequence length="391" mass="44701">MKVLNWKIINMNKRMYVVTGLFMLQCCNIIAEGGDGIPVPLAAHHGLNQRRAREVAVADHIPEDLAVLSPRRAYRHCMFHHVLRAVLAVMTPGRFLPPNTEQEPTETPMSDELGKEKIYRPCTSNGRRHQWVQYYQSKKPIMSLNITKSSVKETNFIMYLEPFDNSSTVQSIDCLNKTTNLIRSIIQQHTIHISASPSDYESHNNTIIKYYNDKESTEISCDKYEDTDVEDVNIGTVTTSSHEITIYPKRYVNMALNRSFDQAGVYCLYYVRSGNDTVVNITRHVTKIQLVYKDTYTSSDLEGPNHEDNSQQMYMIVVGIVTVVALVIAIAILYRNRRRKKTNDTPNEVSYVELDMPEQVVNTSIKEESPYAQIIGEMRPPNLASKPTYKP</sequence>
<proteinExistence type="predicted"/>
<gene>
    <name evidence="3" type="primary">LOC118277126</name>
</gene>
<dbReference type="CDD" id="cd12087">
    <property type="entry name" value="TM_EGFR-like"/>
    <property type="match status" value="1"/>
</dbReference>
<reference evidence="3" key="1">
    <citation type="submission" date="2025-08" db="UniProtKB">
        <authorList>
            <consortium name="RefSeq"/>
        </authorList>
    </citation>
    <scope>IDENTIFICATION</scope>
    <source>
        <tissue evidence="3">Whole larval tissue</tissue>
    </source>
</reference>
<organism evidence="2 3">
    <name type="scientific">Spodoptera frugiperda</name>
    <name type="common">Fall armyworm</name>
    <dbReference type="NCBI Taxonomy" id="7108"/>
    <lineage>
        <taxon>Eukaryota</taxon>
        <taxon>Metazoa</taxon>
        <taxon>Ecdysozoa</taxon>
        <taxon>Arthropoda</taxon>
        <taxon>Hexapoda</taxon>
        <taxon>Insecta</taxon>
        <taxon>Pterygota</taxon>
        <taxon>Neoptera</taxon>
        <taxon>Endopterygota</taxon>
        <taxon>Lepidoptera</taxon>
        <taxon>Glossata</taxon>
        <taxon>Ditrysia</taxon>
        <taxon>Noctuoidea</taxon>
        <taxon>Noctuidae</taxon>
        <taxon>Amphipyrinae</taxon>
        <taxon>Spodoptera</taxon>
    </lineage>
</organism>
<keyword evidence="2" id="KW-1185">Reference proteome</keyword>
<evidence type="ECO:0000313" key="2">
    <source>
        <dbReference type="Proteomes" id="UP000829999"/>
    </source>
</evidence>
<evidence type="ECO:0000256" key="1">
    <source>
        <dbReference type="SAM" id="Phobius"/>
    </source>
</evidence>
<dbReference type="Proteomes" id="UP000829999">
    <property type="component" value="Chromosome 10"/>
</dbReference>
<evidence type="ECO:0000313" key="3">
    <source>
        <dbReference type="RefSeq" id="XP_050552225.1"/>
    </source>
</evidence>
<feature type="transmembrane region" description="Helical" evidence="1">
    <location>
        <begin position="313"/>
        <end position="334"/>
    </location>
</feature>
<protein>
    <submittedName>
        <fullName evidence="3">Uncharacterized protein LOC118277126 isoform X1</fullName>
    </submittedName>
</protein>
<dbReference type="RefSeq" id="XP_050552225.1">
    <property type="nucleotide sequence ID" value="XM_050696268.1"/>
</dbReference>
<accession>A0A9R0EW28</accession>
<keyword evidence="1" id="KW-1133">Transmembrane helix</keyword>
<keyword evidence="1" id="KW-0472">Membrane</keyword>
<dbReference type="OrthoDB" id="7475867at2759"/>
<keyword evidence="1" id="KW-0812">Transmembrane</keyword>
<dbReference type="GeneID" id="118277126"/>
<name>A0A9R0EW28_SPOFR</name>
<dbReference type="AlphaFoldDB" id="A0A9R0EW28"/>